<comment type="caution">
    <text evidence="2">The sequence shown here is derived from an EMBL/GenBank/DDBJ whole genome shotgun (WGS) entry which is preliminary data.</text>
</comment>
<dbReference type="EMBL" id="AACS02000001">
    <property type="protein sequence ID" value="EFI28769.1"/>
    <property type="molecule type" value="Genomic_DNA"/>
</dbReference>
<dbReference type="GeneID" id="6007001"/>
<name>D6RKA2_COPC7</name>
<protein>
    <recommendedName>
        <fullName evidence="4">Secreted protein</fullName>
    </recommendedName>
</protein>
<gene>
    <name evidence="2" type="ORF">CC1G_13794</name>
</gene>
<feature type="chain" id="PRO_5003087666" description="Secreted protein" evidence="1">
    <location>
        <begin position="22"/>
        <end position="81"/>
    </location>
</feature>
<proteinExistence type="predicted"/>
<accession>D6RKA2</accession>
<dbReference type="RefSeq" id="XP_002912263.1">
    <property type="nucleotide sequence ID" value="XM_002912217.1"/>
</dbReference>
<reference evidence="2 3" key="1">
    <citation type="journal article" date="2010" name="Proc. Natl. Acad. Sci. U.S.A.">
        <title>Insights into evolution of multicellular fungi from the assembled chromosomes of the mushroom Coprinopsis cinerea (Coprinus cinereus).</title>
        <authorList>
            <person name="Stajich J.E."/>
            <person name="Wilke S.K."/>
            <person name="Ahren D."/>
            <person name="Au C.H."/>
            <person name="Birren B.W."/>
            <person name="Borodovsky M."/>
            <person name="Burns C."/>
            <person name="Canback B."/>
            <person name="Casselton L.A."/>
            <person name="Cheng C.K."/>
            <person name="Deng J."/>
            <person name="Dietrich F.S."/>
            <person name="Fargo D.C."/>
            <person name="Farman M.L."/>
            <person name="Gathman A.C."/>
            <person name="Goldberg J."/>
            <person name="Guigo R."/>
            <person name="Hoegger P.J."/>
            <person name="Hooker J.B."/>
            <person name="Huggins A."/>
            <person name="James T.Y."/>
            <person name="Kamada T."/>
            <person name="Kilaru S."/>
            <person name="Kodira C."/>
            <person name="Kues U."/>
            <person name="Kupfer D."/>
            <person name="Kwan H.S."/>
            <person name="Lomsadze A."/>
            <person name="Li W."/>
            <person name="Lilly W.W."/>
            <person name="Ma L.J."/>
            <person name="Mackey A.J."/>
            <person name="Manning G."/>
            <person name="Martin F."/>
            <person name="Muraguchi H."/>
            <person name="Natvig D.O."/>
            <person name="Palmerini H."/>
            <person name="Ramesh M.A."/>
            <person name="Rehmeyer C.J."/>
            <person name="Roe B.A."/>
            <person name="Shenoy N."/>
            <person name="Stanke M."/>
            <person name="Ter-Hovhannisyan V."/>
            <person name="Tunlid A."/>
            <person name="Velagapudi R."/>
            <person name="Vision T.J."/>
            <person name="Zeng Q."/>
            <person name="Zolan M.E."/>
            <person name="Pukkila P.J."/>
        </authorList>
    </citation>
    <scope>NUCLEOTIDE SEQUENCE [LARGE SCALE GENOMIC DNA]</scope>
    <source>
        <strain evidence="3">Okayama-7 / 130 / ATCC MYA-4618 / FGSC 9003</strain>
    </source>
</reference>
<evidence type="ECO:0008006" key="4">
    <source>
        <dbReference type="Google" id="ProtNLM"/>
    </source>
</evidence>
<feature type="signal peptide" evidence="1">
    <location>
        <begin position="1"/>
        <end position="21"/>
    </location>
</feature>
<evidence type="ECO:0000313" key="2">
    <source>
        <dbReference type="EMBL" id="EFI28769.1"/>
    </source>
</evidence>
<dbReference type="HOGENOM" id="CLU_2573787_0_0_1"/>
<dbReference type="InParanoid" id="D6RKA2"/>
<organism evidence="2 3">
    <name type="scientific">Coprinopsis cinerea (strain Okayama-7 / 130 / ATCC MYA-4618 / FGSC 9003)</name>
    <name type="common">Inky cap fungus</name>
    <name type="synonym">Hormographiella aspergillata</name>
    <dbReference type="NCBI Taxonomy" id="240176"/>
    <lineage>
        <taxon>Eukaryota</taxon>
        <taxon>Fungi</taxon>
        <taxon>Dikarya</taxon>
        <taxon>Basidiomycota</taxon>
        <taxon>Agaricomycotina</taxon>
        <taxon>Agaricomycetes</taxon>
        <taxon>Agaricomycetidae</taxon>
        <taxon>Agaricales</taxon>
        <taxon>Agaricineae</taxon>
        <taxon>Psathyrellaceae</taxon>
        <taxon>Coprinopsis</taxon>
    </lineage>
</organism>
<sequence length="81" mass="8111">MRPTLVSTSVISLAIAATAAAAASTNYPTAVIPAAPTQMETVAEAIENAESQGINVATVVGIGIGMLFASQGQDSGRRGQH</sequence>
<dbReference type="VEuPathDB" id="FungiDB:CC1G_13794"/>
<evidence type="ECO:0000313" key="3">
    <source>
        <dbReference type="Proteomes" id="UP000001861"/>
    </source>
</evidence>
<evidence type="ECO:0000256" key="1">
    <source>
        <dbReference type="SAM" id="SignalP"/>
    </source>
</evidence>
<keyword evidence="3" id="KW-1185">Reference proteome</keyword>
<keyword evidence="1" id="KW-0732">Signal</keyword>
<dbReference type="KEGG" id="cci:CC1G_13794"/>
<dbReference type="AlphaFoldDB" id="D6RKA2"/>
<dbReference type="Proteomes" id="UP000001861">
    <property type="component" value="Unassembled WGS sequence"/>
</dbReference>